<dbReference type="AlphaFoldDB" id="A0A0X8D7V6"/>
<name>A0A0X8D7V6_9DEIN</name>
<dbReference type="CDD" id="cd00782">
    <property type="entry name" value="MutL_Trans"/>
    <property type="match status" value="1"/>
</dbReference>
<evidence type="ECO:0000256" key="2">
    <source>
        <dbReference type="ARBA" id="ARBA00022763"/>
    </source>
</evidence>
<dbReference type="InterPro" id="IPR036890">
    <property type="entry name" value="HATPase_C_sf"/>
</dbReference>
<dbReference type="GO" id="GO:0005524">
    <property type="term" value="F:ATP binding"/>
    <property type="evidence" value="ECO:0007669"/>
    <property type="project" value="InterPro"/>
</dbReference>
<feature type="compositionally biased region" description="Basic and acidic residues" evidence="5">
    <location>
        <begin position="525"/>
        <end position="534"/>
    </location>
</feature>
<dbReference type="HAMAP" id="MF_00149">
    <property type="entry name" value="DNA_mis_repair"/>
    <property type="match status" value="1"/>
</dbReference>
<dbReference type="SUPFAM" id="SSF55874">
    <property type="entry name" value="ATPase domain of HSP90 chaperone/DNA topoisomerase II/histidine kinase"/>
    <property type="match status" value="1"/>
</dbReference>
<dbReference type="RefSeq" id="WP_060384303.1">
    <property type="nucleotide sequence ID" value="NZ_CP014141.1"/>
</dbReference>
<dbReference type="GO" id="GO:0006298">
    <property type="term" value="P:mismatch repair"/>
    <property type="evidence" value="ECO:0007669"/>
    <property type="project" value="UniProtKB-UniRule"/>
</dbReference>
<dbReference type="GO" id="GO:0032300">
    <property type="term" value="C:mismatch repair complex"/>
    <property type="evidence" value="ECO:0007669"/>
    <property type="project" value="InterPro"/>
</dbReference>
<evidence type="ECO:0000256" key="5">
    <source>
        <dbReference type="SAM" id="MobiDB-lite"/>
    </source>
</evidence>
<dbReference type="SUPFAM" id="SSF54211">
    <property type="entry name" value="Ribosomal protein S5 domain 2-like"/>
    <property type="match status" value="1"/>
</dbReference>
<dbReference type="InterPro" id="IPR002099">
    <property type="entry name" value="MutL/Mlh/PMS"/>
</dbReference>
<comment type="similarity">
    <text evidence="1 4">Belongs to the DNA mismatch repair MutL/HexB family.</text>
</comment>
<dbReference type="Gene3D" id="3.30.230.10">
    <property type="match status" value="1"/>
</dbReference>
<dbReference type="Pfam" id="PF01119">
    <property type="entry name" value="DNA_mis_repair"/>
    <property type="match status" value="1"/>
</dbReference>
<dbReference type="SMART" id="SM00853">
    <property type="entry name" value="MutL_C"/>
    <property type="match status" value="1"/>
</dbReference>
<dbReference type="InterPro" id="IPR003594">
    <property type="entry name" value="HATPase_dom"/>
</dbReference>
<dbReference type="InterPro" id="IPR042121">
    <property type="entry name" value="MutL_C_regsub"/>
</dbReference>
<dbReference type="InterPro" id="IPR020568">
    <property type="entry name" value="Ribosomal_Su5_D2-typ_SF"/>
</dbReference>
<evidence type="ECO:0000259" key="8">
    <source>
        <dbReference type="SMART" id="SM01340"/>
    </source>
</evidence>
<dbReference type="InterPro" id="IPR013507">
    <property type="entry name" value="DNA_mismatch_S5_2-like"/>
</dbReference>
<dbReference type="GO" id="GO:0140664">
    <property type="term" value="F:ATP-dependent DNA damage sensor activity"/>
    <property type="evidence" value="ECO:0007669"/>
    <property type="project" value="InterPro"/>
</dbReference>
<organism evidence="9 10">
    <name type="scientific">Thermus parvatiensis</name>
    <dbReference type="NCBI Taxonomy" id="456163"/>
    <lineage>
        <taxon>Bacteria</taxon>
        <taxon>Thermotogati</taxon>
        <taxon>Deinococcota</taxon>
        <taxon>Deinococci</taxon>
        <taxon>Thermales</taxon>
        <taxon>Thermaceae</taxon>
        <taxon>Thermus</taxon>
    </lineage>
</organism>
<feature type="domain" description="MutL C-terminal dimerisation" evidence="7">
    <location>
        <begin position="343"/>
        <end position="475"/>
    </location>
</feature>
<evidence type="ECO:0000259" key="7">
    <source>
        <dbReference type="SMART" id="SM00853"/>
    </source>
</evidence>
<comment type="function">
    <text evidence="4">This protein is involved in the repair of mismatches in DNA. It is required for dam-dependent methyl-directed DNA mismatch repair. May act as a 'molecular matchmaker', a protein that promotes the formation of a stable complex between two or more DNA-binding proteins in an ATP-dependent manner without itself being part of a final effector complex.</text>
</comment>
<dbReference type="Gene3D" id="3.30.1370.100">
    <property type="entry name" value="MutL, C-terminal domain, regulatory subdomain"/>
    <property type="match status" value="1"/>
</dbReference>
<dbReference type="SUPFAM" id="SSF118116">
    <property type="entry name" value="DNA mismatch repair protein MutL"/>
    <property type="match status" value="1"/>
</dbReference>
<evidence type="ECO:0000259" key="6">
    <source>
        <dbReference type="SMART" id="SM00387"/>
    </source>
</evidence>
<dbReference type="InterPro" id="IPR020667">
    <property type="entry name" value="DNA_mismatch_repair_MutL"/>
</dbReference>
<gene>
    <name evidence="4" type="primary">mutL</name>
    <name evidence="9" type="ORF">AV541_04110</name>
</gene>
<dbReference type="NCBIfam" id="TIGR00585">
    <property type="entry name" value="mutl"/>
    <property type="match status" value="1"/>
</dbReference>
<dbReference type="SMART" id="SM00387">
    <property type="entry name" value="HATPase_c"/>
    <property type="match status" value="1"/>
</dbReference>
<dbReference type="GO" id="GO:0030983">
    <property type="term" value="F:mismatched DNA binding"/>
    <property type="evidence" value="ECO:0007669"/>
    <property type="project" value="InterPro"/>
</dbReference>
<evidence type="ECO:0000256" key="1">
    <source>
        <dbReference type="ARBA" id="ARBA00006082"/>
    </source>
</evidence>
<dbReference type="EMBL" id="CP014141">
    <property type="protein sequence ID" value="AMA75404.1"/>
    <property type="molecule type" value="Genomic_DNA"/>
</dbReference>
<dbReference type="Proteomes" id="UP000061630">
    <property type="component" value="Chromosome"/>
</dbReference>
<reference evidence="9 10" key="1">
    <citation type="submission" date="2016-01" db="EMBL/GenBank/DDBJ databases">
        <title>Genome sequence of Thermus parvatiensis, a thermophile isolated from a hot water spring.</title>
        <authorList>
            <person name="Tripathi C."/>
            <person name="Lal R."/>
        </authorList>
    </citation>
    <scope>NUCLEOTIDE SEQUENCE [LARGE SCALE GENOMIC DNA]</scope>
    <source>
        <strain evidence="9 10">RL</strain>
    </source>
</reference>
<evidence type="ECO:0000313" key="9">
    <source>
        <dbReference type="EMBL" id="AMA75404.1"/>
    </source>
</evidence>
<protein>
    <recommendedName>
        <fullName evidence="4">DNA mismatch repair protein MutL</fullName>
    </recommendedName>
</protein>
<dbReference type="InterPro" id="IPR037198">
    <property type="entry name" value="MutL_C_sf"/>
</dbReference>
<dbReference type="Pfam" id="PF08676">
    <property type="entry name" value="MutL_C"/>
    <property type="match status" value="1"/>
</dbReference>
<accession>A0A0X8D7V6</accession>
<feature type="domain" description="Histidine kinase/HSP90-like ATPase" evidence="6">
    <location>
        <begin position="17"/>
        <end position="147"/>
    </location>
</feature>
<feature type="region of interest" description="Disordered" evidence="5">
    <location>
        <begin position="520"/>
        <end position="545"/>
    </location>
</feature>
<dbReference type="Pfam" id="PF02518">
    <property type="entry name" value="HATPase_c"/>
    <property type="match status" value="1"/>
</dbReference>
<feature type="domain" description="DNA mismatch repair protein S5" evidence="8">
    <location>
        <begin position="196"/>
        <end position="313"/>
    </location>
</feature>
<dbReference type="InterPro" id="IPR014721">
    <property type="entry name" value="Ribsml_uS5_D2-typ_fold_subgr"/>
</dbReference>
<dbReference type="Gene3D" id="3.30.1540.20">
    <property type="entry name" value="MutL, C-terminal domain, dimerisation subdomain"/>
    <property type="match status" value="1"/>
</dbReference>
<evidence type="ECO:0000256" key="3">
    <source>
        <dbReference type="ARBA" id="ARBA00023204"/>
    </source>
</evidence>
<dbReference type="InterPro" id="IPR014790">
    <property type="entry name" value="MutL_C"/>
</dbReference>
<dbReference type="SMART" id="SM01340">
    <property type="entry name" value="DNA_mis_repair"/>
    <property type="match status" value="1"/>
</dbReference>
<dbReference type="PANTHER" id="PTHR10073:SF12">
    <property type="entry name" value="DNA MISMATCH REPAIR PROTEIN MLH1"/>
    <property type="match status" value="1"/>
</dbReference>
<dbReference type="KEGG" id="tpar:AV541_04110"/>
<dbReference type="GO" id="GO:0016887">
    <property type="term" value="F:ATP hydrolysis activity"/>
    <property type="evidence" value="ECO:0007669"/>
    <property type="project" value="InterPro"/>
</dbReference>
<evidence type="ECO:0000256" key="4">
    <source>
        <dbReference type="HAMAP-Rule" id="MF_00149"/>
    </source>
</evidence>
<dbReference type="Gene3D" id="3.30.565.10">
    <property type="entry name" value="Histidine kinase-like ATPase, C-terminal domain"/>
    <property type="match status" value="1"/>
</dbReference>
<dbReference type="PANTHER" id="PTHR10073">
    <property type="entry name" value="DNA MISMATCH REPAIR PROTEIN MLH, PMS, MUTL"/>
    <property type="match status" value="1"/>
</dbReference>
<sequence>MIRPLPPELRGLLARGEVLLAVKDAVRELLENALDAGARRVRVELWGGGLKRLVVEDDGEGIPLEDLPLAVEPYATSKLQDLKGIRTLGFRGQALYALRQAARLRIRSRPRGQLGGGLLLAEGEWVEVRPVPAPPGTRVEVEGLFLGEGRDPKGEVRGVLDLLKRYLLHHPRLALALFAEGEARLLFPGAGLEEAARLAFGRLLAKRLLPLAYEAGGLEVQGLVSRPEVSRTRPDRLFLAVNGRPVAFPEGLLRRVRRAYRELLPEGHYPVGVLNLFLPQEAFRLRLDARKEEVVLSEEAEALVEEALHALFRRENLARALPEPKPLQPLSPPTASGLPRLRFLAQFRESYLLAEAGDTLYVVDQHAAHERILYEDLLKRVAEGPRPLPRPLLVLLAPEEEVLLEAEQEALAELFRWEPFGPGRVRLLSAPSFLHPYPLLLPEVFKEALRGEGRSLKALLARLACLPAVKAGHPLGEAQGQALLDALLACETPWACPHGRPVLLALKEEDLIRRFGRRSGARGGGEARFRRQEENFPEAPLPREP</sequence>
<evidence type="ECO:0000313" key="10">
    <source>
        <dbReference type="Proteomes" id="UP000061630"/>
    </source>
</evidence>
<keyword evidence="3 4" id="KW-0234">DNA repair</keyword>
<dbReference type="InterPro" id="IPR042120">
    <property type="entry name" value="MutL_C_dimsub"/>
</dbReference>
<dbReference type="InterPro" id="IPR038973">
    <property type="entry name" value="MutL/Mlh/Pms-like"/>
</dbReference>
<proteinExistence type="inferred from homology"/>
<keyword evidence="2 4" id="KW-0227">DNA damage</keyword>